<dbReference type="PANTHER" id="PTHR14659">
    <property type="entry name" value="ALPHA- AND GAMMA-ADAPTIN-BINDING PROTEIN P34"/>
    <property type="match status" value="1"/>
</dbReference>
<dbReference type="HOGENOM" id="CLU_370070_0_0_1"/>
<keyword evidence="3" id="KW-1185">Reference proteome</keyword>
<dbReference type="PANTHER" id="PTHR14659:SF1">
    <property type="entry name" value="ALPHA- AND GAMMA-ADAPTIN-BINDING PROTEIN P34"/>
    <property type="match status" value="1"/>
</dbReference>
<organism evidence="2 3">
    <name type="scientific">Collybiopsis luxurians FD-317 M1</name>
    <dbReference type="NCBI Taxonomy" id="944289"/>
    <lineage>
        <taxon>Eukaryota</taxon>
        <taxon>Fungi</taxon>
        <taxon>Dikarya</taxon>
        <taxon>Basidiomycota</taxon>
        <taxon>Agaricomycotina</taxon>
        <taxon>Agaricomycetes</taxon>
        <taxon>Agaricomycetidae</taxon>
        <taxon>Agaricales</taxon>
        <taxon>Marasmiineae</taxon>
        <taxon>Omphalotaceae</taxon>
        <taxon>Collybiopsis</taxon>
        <taxon>Collybiopsis luxurians</taxon>
    </lineage>
</organism>
<gene>
    <name evidence="2" type="ORF">GYMLUDRAFT_247230</name>
</gene>
<evidence type="ECO:0000313" key="2">
    <source>
        <dbReference type="EMBL" id="KIK57277.1"/>
    </source>
</evidence>
<dbReference type="OrthoDB" id="10261384at2759"/>
<feature type="region of interest" description="Disordered" evidence="1">
    <location>
        <begin position="191"/>
        <end position="218"/>
    </location>
</feature>
<name>A0A0D0CGG6_9AGAR</name>
<feature type="region of interest" description="Disordered" evidence="1">
    <location>
        <begin position="270"/>
        <end position="292"/>
    </location>
</feature>
<protein>
    <submittedName>
        <fullName evidence="2">Unplaced genomic scaffold GYMLUscaffold_44, whole genome shotgun sequence</fullName>
    </submittedName>
</protein>
<feature type="compositionally biased region" description="Acidic residues" evidence="1">
    <location>
        <begin position="198"/>
        <end position="218"/>
    </location>
</feature>
<dbReference type="Gene3D" id="3.40.50.11960">
    <property type="match status" value="1"/>
</dbReference>
<evidence type="ECO:0000256" key="1">
    <source>
        <dbReference type="SAM" id="MobiDB-lite"/>
    </source>
</evidence>
<feature type="region of interest" description="Disordered" evidence="1">
    <location>
        <begin position="341"/>
        <end position="398"/>
    </location>
</feature>
<dbReference type="AlphaFoldDB" id="A0A0D0CGG6"/>
<reference evidence="2 3" key="1">
    <citation type="submission" date="2014-04" db="EMBL/GenBank/DDBJ databases">
        <title>Evolutionary Origins and Diversification of the Mycorrhizal Mutualists.</title>
        <authorList>
            <consortium name="DOE Joint Genome Institute"/>
            <consortium name="Mycorrhizal Genomics Consortium"/>
            <person name="Kohler A."/>
            <person name="Kuo A."/>
            <person name="Nagy L.G."/>
            <person name="Floudas D."/>
            <person name="Copeland A."/>
            <person name="Barry K.W."/>
            <person name="Cichocki N."/>
            <person name="Veneault-Fourrey C."/>
            <person name="LaButti K."/>
            <person name="Lindquist E.A."/>
            <person name="Lipzen A."/>
            <person name="Lundell T."/>
            <person name="Morin E."/>
            <person name="Murat C."/>
            <person name="Riley R."/>
            <person name="Ohm R."/>
            <person name="Sun H."/>
            <person name="Tunlid A."/>
            <person name="Henrissat B."/>
            <person name="Grigoriev I.V."/>
            <person name="Hibbett D.S."/>
            <person name="Martin F."/>
        </authorList>
    </citation>
    <scope>NUCLEOTIDE SEQUENCE [LARGE SCALE GENOMIC DNA]</scope>
    <source>
        <strain evidence="2 3">FD-317 M1</strain>
    </source>
</reference>
<dbReference type="EMBL" id="KN834792">
    <property type="protein sequence ID" value="KIK57277.1"/>
    <property type="molecule type" value="Genomic_DNA"/>
</dbReference>
<sequence length="620" mass="68269">MSWQQKGRVKNEDEAQSVDPPVEQLVVAADNIRKCTMPIESGVGFCFVEVMSVWKSGKEGNSHASSTIKARASLDKAVNLVQQIQTLSGYRVDEVDLGHKDQVQIDSVPKQAEADDSQSSNEKVIPWTISNKYYSAQVHFLARTVKGLAPFYLKGVPAVIFVWKKGHAYKHNIERICRDRDLNGSEPEVSLAIRFESKEDEDDKGRPEEEEEEFEDSAEIDEFLSSRGFEFIDIPTESGKEEEEDALADAIPSLPRVLDALSTIMWPSMQSSVKRQKRPNRTAMDNDTSLEWAQNSFDHSEDTDFDIEDEASLVTAQTPANRIASQARMRKEMEELRRWLEEDEHDPKLKGDNNQDDKDDPWRHASSSSSAPTQAGLMTNSPISEKGGLSALSHPVPSIERDGFDDDFTVFVSAPAEDSALTAVPAVAARSKSHSKSLGSGNDFSDGGFPSFASFGDSEFLASSSSHAEFDDEHAGNTSFDSLAPPGRYSGVMYHSLGSMSDLGDPHDDEEPHLNDEESKGSDGDLPSQGEIRASAERIFGPLPPSPSSSFAALGGHRANPEDDDLGDFDDDDIDFDLTHMVSAIQGMKEEISGIENEEERRKAAARVALGLVYGLDRQR</sequence>
<feature type="compositionally biased region" description="Basic and acidic residues" evidence="1">
    <location>
        <begin position="341"/>
        <end position="363"/>
    </location>
</feature>
<accession>A0A0D0CGG6</accession>
<feature type="compositionally biased region" description="Acidic residues" evidence="1">
    <location>
        <begin position="562"/>
        <end position="571"/>
    </location>
</feature>
<evidence type="ECO:0000313" key="3">
    <source>
        <dbReference type="Proteomes" id="UP000053593"/>
    </source>
</evidence>
<feature type="compositionally biased region" description="Polar residues" evidence="1">
    <location>
        <begin position="283"/>
        <end position="292"/>
    </location>
</feature>
<feature type="compositionally biased region" description="Basic and acidic residues" evidence="1">
    <location>
        <begin position="504"/>
        <end position="523"/>
    </location>
</feature>
<dbReference type="Proteomes" id="UP000053593">
    <property type="component" value="Unassembled WGS sequence"/>
</dbReference>
<proteinExistence type="predicted"/>
<feature type="compositionally biased region" description="Polar residues" evidence="1">
    <location>
        <begin position="365"/>
        <end position="383"/>
    </location>
</feature>
<dbReference type="InterPro" id="IPR019341">
    <property type="entry name" value="Alpha/Gamma-adaptin-bd_p34"/>
</dbReference>
<feature type="region of interest" description="Disordered" evidence="1">
    <location>
        <begin position="463"/>
        <end position="571"/>
    </location>
</feature>